<evidence type="ECO:0000313" key="3">
    <source>
        <dbReference type="Proteomes" id="UP000821866"/>
    </source>
</evidence>
<comment type="caution">
    <text evidence="2">The sequence shown here is derived from an EMBL/GenBank/DDBJ whole genome shotgun (WGS) entry which is preliminary data.</text>
</comment>
<evidence type="ECO:0000313" key="2">
    <source>
        <dbReference type="EMBL" id="KAH8033263.1"/>
    </source>
</evidence>
<protein>
    <submittedName>
        <fullName evidence="2">Uncharacterized protein</fullName>
    </submittedName>
</protein>
<reference evidence="2" key="1">
    <citation type="journal article" date="2020" name="Cell">
        <title>Large-Scale Comparative Analyses of Tick Genomes Elucidate Their Genetic Diversity and Vector Capacities.</title>
        <authorList>
            <consortium name="Tick Genome and Microbiome Consortium (TIGMIC)"/>
            <person name="Jia N."/>
            <person name="Wang J."/>
            <person name="Shi W."/>
            <person name="Du L."/>
            <person name="Sun Y."/>
            <person name="Zhan W."/>
            <person name="Jiang J.F."/>
            <person name="Wang Q."/>
            <person name="Zhang B."/>
            <person name="Ji P."/>
            <person name="Bell-Sakyi L."/>
            <person name="Cui X.M."/>
            <person name="Yuan T.T."/>
            <person name="Jiang B.G."/>
            <person name="Yang W.F."/>
            <person name="Lam T.T."/>
            <person name="Chang Q.C."/>
            <person name="Ding S.J."/>
            <person name="Wang X.J."/>
            <person name="Zhu J.G."/>
            <person name="Ruan X.D."/>
            <person name="Zhao L."/>
            <person name="Wei J.T."/>
            <person name="Ye R.Z."/>
            <person name="Que T.C."/>
            <person name="Du C.H."/>
            <person name="Zhou Y.H."/>
            <person name="Cheng J.X."/>
            <person name="Dai P.F."/>
            <person name="Guo W.B."/>
            <person name="Han X.H."/>
            <person name="Huang E.J."/>
            <person name="Li L.F."/>
            <person name="Wei W."/>
            <person name="Gao Y.C."/>
            <person name="Liu J.Z."/>
            <person name="Shao H.Z."/>
            <person name="Wang X."/>
            <person name="Wang C.C."/>
            <person name="Yang T.C."/>
            <person name="Huo Q.B."/>
            <person name="Li W."/>
            <person name="Chen H.Y."/>
            <person name="Chen S.E."/>
            <person name="Zhou L.G."/>
            <person name="Ni X.B."/>
            <person name="Tian J.H."/>
            <person name="Sheng Y."/>
            <person name="Liu T."/>
            <person name="Pan Y.S."/>
            <person name="Xia L.Y."/>
            <person name="Li J."/>
            <person name="Zhao F."/>
            <person name="Cao W.C."/>
        </authorList>
    </citation>
    <scope>NUCLEOTIDE SEQUENCE</scope>
    <source>
        <strain evidence="2">Rmic-2018</strain>
    </source>
</reference>
<gene>
    <name evidence="2" type="ORF">HPB51_008662</name>
</gene>
<proteinExistence type="predicted"/>
<name>A0A9J6EG55_RHIMP</name>
<evidence type="ECO:0000256" key="1">
    <source>
        <dbReference type="SAM" id="MobiDB-lite"/>
    </source>
</evidence>
<feature type="compositionally biased region" description="Basic and acidic residues" evidence="1">
    <location>
        <begin position="10"/>
        <end position="22"/>
    </location>
</feature>
<reference evidence="2" key="2">
    <citation type="submission" date="2021-09" db="EMBL/GenBank/DDBJ databases">
        <authorList>
            <person name="Jia N."/>
            <person name="Wang J."/>
            <person name="Shi W."/>
            <person name="Du L."/>
            <person name="Sun Y."/>
            <person name="Zhan W."/>
            <person name="Jiang J."/>
            <person name="Wang Q."/>
            <person name="Zhang B."/>
            <person name="Ji P."/>
            <person name="Sakyi L.B."/>
            <person name="Cui X."/>
            <person name="Yuan T."/>
            <person name="Jiang B."/>
            <person name="Yang W."/>
            <person name="Lam T.T.-Y."/>
            <person name="Chang Q."/>
            <person name="Ding S."/>
            <person name="Wang X."/>
            <person name="Zhu J."/>
            <person name="Ruan X."/>
            <person name="Zhao L."/>
            <person name="Wei J."/>
            <person name="Que T."/>
            <person name="Du C."/>
            <person name="Cheng J."/>
            <person name="Dai P."/>
            <person name="Han X."/>
            <person name="Huang E."/>
            <person name="Gao Y."/>
            <person name="Liu J."/>
            <person name="Shao H."/>
            <person name="Ye R."/>
            <person name="Li L."/>
            <person name="Wei W."/>
            <person name="Wang X."/>
            <person name="Wang C."/>
            <person name="Huo Q."/>
            <person name="Li W."/>
            <person name="Guo W."/>
            <person name="Chen H."/>
            <person name="Chen S."/>
            <person name="Zhou L."/>
            <person name="Zhou L."/>
            <person name="Ni X."/>
            <person name="Tian J."/>
            <person name="Zhou Y."/>
            <person name="Sheng Y."/>
            <person name="Liu T."/>
            <person name="Pan Y."/>
            <person name="Xia L."/>
            <person name="Li J."/>
            <person name="Zhao F."/>
            <person name="Cao W."/>
        </authorList>
    </citation>
    <scope>NUCLEOTIDE SEQUENCE</scope>
    <source>
        <strain evidence="2">Rmic-2018</strain>
        <tissue evidence="2">Larvae</tissue>
    </source>
</reference>
<feature type="region of interest" description="Disordered" evidence="1">
    <location>
        <begin position="1"/>
        <end position="34"/>
    </location>
</feature>
<keyword evidence="3" id="KW-1185">Reference proteome</keyword>
<dbReference type="AlphaFoldDB" id="A0A9J6EG55"/>
<dbReference type="EMBL" id="JABSTU010000004">
    <property type="protein sequence ID" value="KAH8033263.1"/>
    <property type="molecule type" value="Genomic_DNA"/>
</dbReference>
<accession>A0A9J6EG55</accession>
<sequence>MAGLSPTESGTRETRFEHETRSARQNGAHVGAAKASQLRKVAAASRLPRLSTSHFRVVVRLGAGLDVRTCSQLKVTQATLMAARLPPVAAEEDIVCANAMQNIFVISTPPESNAIAYCKVQEMILADKKHSIPAYITTPGNTCRGVVRGIDTDLTEAARQSLFVTLGNPMVLGVRRIKEALNRDHTVQWHENTQLCFLWPQHATLHPVQEANRHLP</sequence>
<organism evidence="2 3">
    <name type="scientific">Rhipicephalus microplus</name>
    <name type="common">Cattle tick</name>
    <name type="synonym">Boophilus microplus</name>
    <dbReference type="NCBI Taxonomy" id="6941"/>
    <lineage>
        <taxon>Eukaryota</taxon>
        <taxon>Metazoa</taxon>
        <taxon>Ecdysozoa</taxon>
        <taxon>Arthropoda</taxon>
        <taxon>Chelicerata</taxon>
        <taxon>Arachnida</taxon>
        <taxon>Acari</taxon>
        <taxon>Parasitiformes</taxon>
        <taxon>Ixodida</taxon>
        <taxon>Ixodoidea</taxon>
        <taxon>Ixodidae</taxon>
        <taxon>Rhipicephalinae</taxon>
        <taxon>Rhipicephalus</taxon>
        <taxon>Boophilus</taxon>
    </lineage>
</organism>
<dbReference type="Proteomes" id="UP000821866">
    <property type="component" value="Chromosome 2"/>
</dbReference>